<protein>
    <submittedName>
        <fullName evidence="2">Uncharacterized protein</fullName>
    </submittedName>
</protein>
<name>A0ABW5TU21_9SPHI</name>
<evidence type="ECO:0000313" key="3">
    <source>
        <dbReference type="Proteomes" id="UP001597546"/>
    </source>
</evidence>
<feature type="non-terminal residue" evidence="2">
    <location>
        <position position="1"/>
    </location>
</feature>
<dbReference type="RefSeq" id="WP_379100877.1">
    <property type="nucleotide sequence ID" value="NZ_JBHULV010000029.1"/>
</dbReference>
<sequence>LALRGNEREGSSLKNKSKKVTTVKKARNNSHRDPSTPLRVTWWMGRQCGVTGVLLLLAVFL</sequence>
<proteinExistence type="predicted"/>
<reference evidence="3" key="1">
    <citation type="journal article" date="2019" name="Int. J. Syst. Evol. Microbiol.">
        <title>The Global Catalogue of Microorganisms (GCM) 10K type strain sequencing project: providing services to taxonomists for standard genome sequencing and annotation.</title>
        <authorList>
            <consortium name="The Broad Institute Genomics Platform"/>
            <consortium name="The Broad Institute Genome Sequencing Center for Infectious Disease"/>
            <person name="Wu L."/>
            <person name="Ma J."/>
        </authorList>
    </citation>
    <scope>NUCLEOTIDE SEQUENCE [LARGE SCALE GENOMIC DNA]</scope>
    <source>
        <strain evidence="3">KCTC 42456</strain>
    </source>
</reference>
<feature type="region of interest" description="Disordered" evidence="1">
    <location>
        <begin position="1"/>
        <end position="35"/>
    </location>
</feature>
<evidence type="ECO:0000256" key="1">
    <source>
        <dbReference type="SAM" id="MobiDB-lite"/>
    </source>
</evidence>
<dbReference type="Proteomes" id="UP001597546">
    <property type="component" value="Unassembled WGS sequence"/>
</dbReference>
<evidence type="ECO:0000313" key="2">
    <source>
        <dbReference type="EMBL" id="MFD2732020.1"/>
    </source>
</evidence>
<feature type="compositionally biased region" description="Basic residues" evidence="1">
    <location>
        <begin position="15"/>
        <end position="29"/>
    </location>
</feature>
<keyword evidence="3" id="KW-1185">Reference proteome</keyword>
<feature type="compositionally biased region" description="Basic and acidic residues" evidence="1">
    <location>
        <begin position="1"/>
        <end position="11"/>
    </location>
</feature>
<gene>
    <name evidence="2" type="ORF">ACFSSE_09910</name>
</gene>
<accession>A0ABW5TU21</accession>
<organism evidence="2 3">
    <name type="scientific">Pedobacter alpinus</name>
    <dbReference type="NCBI Taxonomy" id="1590643"/>
    <lineage>
        <taxon>Bacteria</taxon>
        <taxon>Pseudomonadati</taxon>
        <taxon>Bacteroidota</taxon>
        <taxon>Sphingobacteriia</taxon>
        <taxon>Sphingobacteriales</taxon>
        <taxon>Sphingobacteriaceae</taxon>
        <taxon>Pedobacter</taxon>
    </lineage>
</organism>
<comment type="caution">
    <text evidence="2">The sequence shown here is derived from an EMBL/GenBank/DDBJ whole genome shotgun (WGS) entry which is preliminary data.</text>
</comment>
<dbReference type="EMBL" id="JBHULV010000029">
    <property type="protein sequence ID" value="MFD2732020.1"/>
    <property type="molecule type" value="Genomic_DNA"/>
</dbReference>